<sequence>MGDDMRTTSWVGELWDRFVAWDPGLGRLRLAVAGALSMASALGVEFAIFSVAGAAAQTTLVATLLGSVVAMMGSMALLNEQGAGTKILTAAFFPVAIGVGILAGVAVGGHTDLMLAVFVAVMFVAVFVRRFGVAFFFYGFMTWMGYFFAAFLKATMATVPTLLIAVGIGTAWVLLLSLTFMRTNPLRTLGHVVRAFDARARAVARAGADLLEDVVEGRRTERARRALRRQQDRLADVALLVEGWSGEPGALPEGWSGPALRRRLIDAHQGVDTIAAAALALADGDRGTAREALRLLDRLARHDDAAAARLARNLTSAPEHWPARHLAVATLEFVELAASRSVPPPAAAEVDEFEPAVSLAMGNLPGSASVAADVPARGGRWNPLARVDLTTRQAVQVAVAGALAIVLGRELDTTRYYWAVIAAFVMFAGTATRSESFIKGVNRVVGTLVGLFASIWLADLTSGSTALVLITIVASMFFGFYLLQVSYVYMIFFVTIMVGQLYTVLHQFSDGLLVLRLEETAVGALAGFVVALVVLPLSTRDTVRTARDGVLTALAELLDAASQCLAGECSPAGLDARSRGLDDRVRGLALVAKPLTRPLVWRNSPSRTRHRLTLYAALAGHARALTVALRRPGPRQDAERAAQASRSLAAAATELTAATPGRREPAAERPLADADAALFDGGCTPEDLASDPVRLPLIHLQHLLCELAEPGEPLSPRPLPTAAVAL</sequence>
<comment type="subcellular location">
    <subcellularLocation>
        <location evidence="1">Membrane</location>
        <topology evidence="1">Multi-pass membrane protein</topology>
    </subcellularLocation>
</comment>
<evidence type="ECO:0000256" key="2">
    <source>
        <dbReference type="ARBA" id="ARBA00022692"/>
    </source>
</evidence>
<accession>A0A4R6S9H9</accession>
<dbReference type="Proteomes" id="UP000295444">
    <property type="component" value="Unassembled WGS sequence"/>
</dbReference>
<feature type="transmembrane region" description="Helical" evidence="5">
    <location>
        <begin position="87"/>
        <end position="107"/>
    </location>
</feature>
<keyword evidence="2 5" id="KW-0812">Transmembrane</keyword>
<gene>
    <name evidence="7" type="ORF">EV186_104647</name>
</gene>
<evidence type="ECO:0000256" key="4">
    <source>
        <dbReference type="ARBA" id="ARBA00023136"/>
    </source>
</evidence>
<feature type="transmembrane region" description="Helical" evidence="5">
    <location>
        <begin position="520"/>
        <end position="537"/>
    </location>
</feature>
<name>A0A4R6S9H9_LABRH</name>
<dbReference type="EMBL" id="SNXZ01000004">
    <property type="protein sequence ID" value="TDP96659.1"/>
    <property type="molecule type" value="Genomic_DNA"/>
</dbReference>
<evidence type="ECO:0000313" key="7">
    <source>
        <dbReference type="EMBL" id="TDP96659.1"/>
    </source>
</evidence>
<dbReference type="Pfam" id="PF13515">
    <property type="entry name" value="FUSC_2"/>
    <property type="match status" value="1"/>
</dbReference>
<dbReference type="GO" id="GO:0016020">
    <property type="term" value="C:membrane"/>
    <property type="evidence" value="ECO:0007669"/>
    <property type="project" value="UniProtKB-SubCell"/>
</dbReference>
<keyword evidence="4 5" id="KW-0472">Membrane</keyword>
<evidence type="ECO:0000256" key="3">
    <source>
        <dbReference type="ARBA" id="ARBA00022989"/>
    </source>
</evidence>
<reference evidence="7 8" key="1">
    <citation type="submission" date="2019-03" db="EMBL/GenBank/DDBJ databases">
        <title>Genomic Encyclopedia of Type Strains, Phase IV (KMG-IV): sequencing the most valuable type-strain genomes for metagenomic binning, comparative biology and taxonomic classification.</title>
        <authorList>
            <person name="Goeker M."/>
        </authorList>
    </citation>
    <scope>NUCLEOTIDE SEQUENCE [LARGE SCALE GENOMIC DNA]</scope>
    <source>
        <strain evidence="7 8">DSM 45361</strain>
    </source>
</reference>
<evidence type="ECO:0000313" key="8">
    <source>
        <dbReference type="Proteomes" id="UP000295444"/>
    </source>
</evidence>
<protein>
    <submittedName>
        <fullName evidence="7">Putative membrane protein YccC</fullName>
    </submittedName>
</protein>
<feature type="transmembrane region" description="Helical" evidence="5">
    <location>
        <begin position="113"/>
        <end position="128"/>
    </location>
</feature>
<proteinExistence type="predicted"/>
<feature type="transmembrane region" description="Helical" evidence="5">
    <location>
        <begin position="58"/>
        <end position="78"/>
    </location>
</feature>
<keyword evidence="8" id="KW-1185">Reference proteome</keyword>
<dbReference type="InterPro" id="IPR049453">
    <property type="entry name" value="Memb_transporter_dom"/>
</dbReference>
<dbReference type="AlphaFoldDB" id="A0A4R6S9H9"/>
<evidence type="ECO:0000256" key="5">
    <source>
        <dbReference type="SAM" id="Phobius"/>
    </source>
</evidence>
<keyword evidence="3 5" id="KW-1133">Transmembrane helix</keyword>
<feature type="transmembrane region" description="Helical" evidence="5">
    <location>
        <begin position="488"/>
        <end position="508"/>
    </location>
</feature>
<evidence type="ECO:0000259" key="6">
    <source>
        <dbReference type="Pfam" id="PF13515"/>
    </source>
</evidence>
<organism evidence="7 8">
    <name type="scientific">Labedaea rhizosphaerae</name>
    <dbReference type="NCBI Taxonomy" id="598644"/>
    <lineage>
        <taxon>Bacteria</taxon>
        <taxon>Bacillati</taxon>
        <taxon>Actinomycetota</taxon>
        <taxon>Actinomycetes</taxon>
        <taxon>Pseudonocardiales</taxon>
        <taxon>Pseudonocardiaceae</taxon>
        <taxon>Labedaea</taxon>
    </lineage>
</organism>
<feature type="transmembrane region" description="Helical" evidence="5">
    <location>
        <begin position="162"/>
        <end position="181"/>
    </location>
</feature>
<feature type="domain" description="Integral membrane bound transporter" evidence="6">
    <location>
        <begin position="403"/>
        <end position="530"/>
    </location>
</feature>
<feature type="transmembrane region" description="Helical" evidence="5">
    <location>
        <begin position="30"/>
        <end position="52"/>
    </location>
</feature>
<feature type="transmembrane region" description="Helical" evidence="5">
    <location>
        <begin position="415"/>
        <end position="433"/>
    </location>
</feature>
<comment type="caution">
    <text evidence="7">The sequence shown here is derived from an EMBL/GenBank/DDBJ whole genome shotgun (WGS) entry which is preliminary data.</text>
</comment>
<evidence type="ECO:0000256" key="1">
    <source>
        <dbReference type="ARBA" id="ARBA00004141"/>
    </source>
</evidence>